<dbReference type="SMART" id="SM00165">
    <property type="entry name" value="UBA"/>
    <property type="match status" value="2"/>
</dbReference>
<dbReference type="Pfam" id="PF22562">
    <property type="entry name" value="UBA_7"/>
    <property type="match status" value="1"/>
</dbReference>
<dbReference type="RefSeq" id="XP_008476406.1">
    <property type="nucleotide sequence ID" value="XM_008478184.1"/>
</dbReference>
<proteinExistence type="predicted"/>
<dbReference type="PaxDb" id="121845-A0A1S3D8A4"/>
<sequence>MTKKLKVKNKKKKYVGYNPLYCNQFLIQRELNYVLVALIERSAKIVRFNNANDVFKEIVQKLKLDIKPNNEAVQALVDMGYAEDVSKVALTLKKNNLKEAVEWLVTKSPSVTIEDIAEFNNLDLNFDTVEITGDNFTELVMGITKYLMKKDQLDLDITERYLVKIKKMGFDENQVRSALRKASNEPNHACLLLTGEPGKSKTIDKEDTTALIVEKIISDPEVLVALSDRNMLIALLYLIDSPDNLVPWPVGSKIETLLMKMVQVFETEKYYLHGCRDIFPEPTIAIIAFADDI</sequence>
<dbReference type="SUPFAM" id="SSF46934">
    <property type="entry name" value="UBA-like"/>
    <property type="match status" value="2"/>
</dbReference>
<dbReference type="InterPro" id="IPR052476">
    <property type="entry name" value="UBAC1"/>
</dbReference>
<dbReference type="GeneID" id="103513360"/>
<evidence type="ECO:0000313" key="3">
    <source>
        <dbReference type="RefSeq" id="XP_008476406.1"/>
    </source>
</evidence>
<dbReference type="PROSITE" id="PS50030">
    <property type="entry name" value="UBA"/>
    <property type="match status" value="2"/>
</dbReference>
<dbReference type="AlphaFoldDB" id="A0A1S3D8A4"/>
<feature type="domain" description="UBA" evidence="1">
    <location>
        <begin position="156"/>
        <end position="196"/>
    </location>
</feature>
<reference evidence="3" key="1">
    <citation type="submission" date="2025-08" db="UniProtKB">
        <authorList>
            <consortium name="RefSeq"/>
        </authorList>
    </citation>
    <scope>IDENTIFICATION</scope>
</reference>
<dbReference type="Gene3D" id="1.10.8.10">
    <property type="entry name" value="DNA helicase RuvA subunit, C-terminal domain"/>
    <property type="match status" value="2"/>
</dbReference>
<organism evidence="2 3">
    <name type="scientific">Diaphorina citri</name>
    <name type="common">Asian citrus psyllid</name>
    <dbReference type="NCBI Taxonomy" id="121845"/>
    <lineage>
        <taxon>Eukaryota</taxon>
        <taxon>Metazoa</taxon>
        <taxon>Ecdysozoa</taxon>
        <taxon>Arthropoda</taxon>
        <taxon>Hexapoda</taxon>
        <taxon>Insecta</taxon>
        <taxon>Pterygota</taxon>
        <taxon>Neoptera</taxon>
        <taxon>Paraneoptera</taxon>
        <taxon>Hemiptera</taxon>
        <taxon>Sternorrhyncha</taxon>
        <taxon>Psylloidea</taxon>
        <taxon>Psyllidae</taxon>
        <taxon>Diaphorininae</taxon>
        <taxon>Diaphorina</taxon>
    </lineage>
</organism>
<gene>
    <name evidence="3" type="primary">LOC103513360</name>
</gene>
<dbReference type="STRING" id="121845.A0A1S3D8A4"/>
<dbReference type="PANTHER" id="PTHR46738">
    <property type="entry name" value="UBIQUITIN-ASSOCIATED DOMAIN-CONTAINING PROTEIN 1"/>
    <property type="match status" value="1"/>
</dbReference>
<dbReference type="KEGG" id="dci:103513360"/>
<dbReference type="GO" id="GO:0000151">
    <property type="term" value="C:ubiquitin ligase complex"/>
    <property type="evidence" value="ECO:0007669"/>
    <property type="project" value="TreeGrafter"/>
</dbReference>
<dbReference type="PANTHER" id="PTHR46738:SF1">
    <property type="entry name" value="UBIQUITIN-ASSOCIATED DOMAIN-CONTAINING PROTEIN 1"/>
    <property type="match status" value="1"/>
</dbReference>
<feature type="domain" description="UBA" evidence="1">
    <location>
        <begin position="67"/>
        <end position="107"/>
    </location>
</feature>
<protein>
    <submittedName>
        <fullName evidence="3">Ubiquitin-associated domain-containing protein 1-like</fullName>
    </submittedName>
</protein>
<evidence type="ECO:0000259" key="1">
    <source>
        <dbReference type="PROSITE" id="PS50030"/>
    </source>
</evidence>
<name>A0A1S3D8A4_DIACI</name>
<dbReference type="InterPro" id="IPR009060">
    <property type="entry name" value="UBA-like_sf"/>
</dbReference>
<keyword evidence="2" id="KW-1185">Reference proteome</keyword>
<dbReference type="Proteomes" id="UP000079169">
    <property type="component" value="Unplaced"/>
</dbReference>
<dbReference type="InterPro" id="IPR015940">
    <property type="entry name" value="UBA"/>
</dbReference>
<accession>A0A1S3D8A4</accession>
<evidence type="ECO:0000313" key="2">
    <source>
        <dbReference type="Proteomes" id="UP000079169"/>
    </source>
</evidence>